<evidence type="ECO:0000256" key="1">
    <source>
        <dbReference type="SAM" id="Phobius"/>
    </source>
</evidence>
<evidence type="ECO:0000313" key="2">
    <source>
        <dbReference type="EMBL" id="MBO1514608.1"/>
    </source>
</evidence>
<protein>
    <submittedName>
        <fullName evidence="2">Uncharacterized protein</fullName>
    </submittedName>
</protein>
<keyword evidence="1" id="KW-0472">Membrane</keyword>
<comment type="caution">
    <text evidence="2">The sequence shown here is derived from an EMBL/GenBank/DDBJ whole genome shotgun (WGS) entry which is preliminary data.</text>
</comment>
<keyword evidence="1" id="KW-1133">Transmembrane helix</keyword>
<proteinExistence type="predicted"/>
<keyword evidence="1" id="KW-0812">Transmembrane</keyword>
<feature type="transmembrane region" description="Helical" evidence="1">
    <location>
        <begin position="56"/>
        <end position="75"/>
    </location>
</feature>
<name>A0ABS3N8S2_9BACI</name>
<feature type="transmembrane region" description="Helical" evidence="1">
    <location>
        <begin position="6"/>
        <end position="24"/>
    </location>
</feature>
<keyword evidence="3" id="KW-1185">Reference proteome</keyword>
<dbReference type="EMBL" id="JAGDEL010000024">
    <property type="protein sequence ID" value="MBO1514608.1"/>
    <property type="molecule type" value="Genomic_DNA"/>
</dbReference>
<accession>A0ABS3N8S2</accession>
<dbReference type="Proteomes" id="UP000663981">
    <property type="component" value="Unassembled WGS sequence"/>
</dbReference>
<dbReference type="RefSeq" id="WP_207981516.1">
    <property type="nucleotide sequence ID" value="NZ_JAGDEL010000024.1"/>
</dbReference>
<sequence>MSYLTMVLGVVALLVLATSLIYTFRVGRLVSVRKSNLDTQINEKIQDHPYMRNPVFLAYVIAGLVSLAYIFYLAYTTSW</sequence>
<reference evidence="2 3" key="1">
    <citation type="submission" date="2021-03" db="EMBL/GenBank/DDBJ databases">
        <title>Whole genome sequence of Metabacillus bambusae BG109.</title>
        <authorList>
            <person name="Jeong J.W."/>
        </authorList>
    </citation>
    <scope>NUCLEOTIDE SEQUENCE [LARGE SCALE GENOMIC DNA]</scope>
    <source>
        <strain evidence="2 3">BG109</strain>
    </source>
</reference>
<organism evidence="2 3">
    <name type="scientific">Metabacillus bambusae</name>
    <dbReference type="NCBI Taxonomy" id="2795218"/>
    <lineage>
        <taxon>Bacteria</taxon>
        <taxon>Bacillati</taxon>
        <taxon>Bacillota</taxon>
        <taxon>Bacilli</taxon>
        <taxon>Bacillales</taxon>
        <taxon>Bacillaceae</taxon>
        <taxon>Metabacillus</taxon>
    </lineage>
</organism>
<gene>
    <name evidence="2" type="ORF">I7822_23545</name>
</gene>
<evidence type="ECO:0000313" key="3">
    <source>
        <dbReference type="Proteomes" id="UP000663981"/>
    </source>
</evidence>